<evidence type="ECO:0000313" key="2">
    <source>
        <dbReference type="Proteomes" id="UP001055811"/>
    </source>
</evidence>
<dbReference type="EMBL" id="CM042012">
    <property type="protein sequence ID" value="KAI3750458.1"/>
    <property type="molecule type" value="Genomic_DNA"/>
</dbReference>
<reference evidence="1 2" key="2">
    <citation type="journal article" date="2022" name="Mol. Ecol. Resour.">
        <title>The genomes of chicory, endive, great burdock and yacon provide insights into Asteraceae paleo-polyploidization history and plant inulin production.</title>
        <authorList>
            <person name="Fan W."/>
            <person name="Wang S."/>
            <person name="Wang H."/>
            <person name="Wang A."/>
            <person name="Jiang F."/>
            <person name="Liu H."/>
            <person name="Zhao H."/>
            <person name="Xu D."/>
            <person name="Zhang Y."/>
        </authorList>
    </citation>
    <scope>NUCLEOTIDE SEQUENCE [LARGE SCALE GENOMIC DNA]</scope>
    <source>
        <strain evidence="2">cv. Punajuju</strain>
        <tissue evidence="1">Leaves</tissue>
    </source>
</reference>
<sequence length="1085" mass="119559">MFAKKLLQKATKLHNLHHHHQNLRGCLTPEDLDFQIAVHYGTPSTASILAFDPIQRLLAIGTLDGRIKVIGGDNIEGLLISPKQLPFKYLEFLSNKGFLVSISNDNDIQVWNLENRSIASSFQWGSNITSFSVIYGSFFMYVGDEHGLMSVLKYEEDSELLILPYHISAKSLTEAAGSSFPDHWTVVGVLHQPCSSGNRVLIAYESGLIILWDVFESQVVIVRGDKVLELKNDVVDSPGQPEHNLDEKEITALCWASSNGSVLAVGYIDGDIMFWKTSITTSSKPRKSVTSNNNVVRLQLSSSERKLPVIVLHWSPNSKSQNDGDGQLFVYGGDEIGSDEVLTVLSLEWSPGMETLRCVARAELTLSGSFADMNLLPNPINNRGTDLLVLTSPGHLQFFSHDSLTALTSEHDKRITLSSIECPVVIPTLDPVLTAAKFSSLAGSENTSKFLLEIATNMKINSTPKLVGGNWPVSGGIVPQLSSPEGYVIERIYIAGYTDGSVRIWDATSPVLSILCVIGDMKNVEVKGSTAPVSELNFCSLTSSLAVGNQLGLIRVYNLNLKETSLHIVTGVKQEVHKQGQGGGLNCSACFHLLDSPVQALQYMDHGAKLAVAHECGRVAVFDMKLFSVLFLSDSLPNPRSPVISMMWKSFMYNGGHVKSPKDLGPKNLEKSVESLMFVFTKDAKLYLFGGDDYHMVNSKPMQLKKETTAISMHIIEGNTSMVESVDQKESKQLTKEVAAMNEPQNGQTALGSLVLLCCKDVLRLYPLKSVIQGNEKPLSKVKLEKPCCWTSTFKKDEKTCGLVLLYQSGELEIRSLPDLEVVKVSSLMSILRWSFKANMEKTMSCTENGQISMINGSEVAFISLLNGGDDFRVLESLPSLHDKVLAAAIEAVISSSQNQRKKQGAPGAIVNILKGFKGGKAKNGINFPADFLSTFSNLDKIFSKNPFPDPVESVTNNQEDVELDIDDIEIDDIEIDDPVSVPTSSHTKQNEDTGKKTDRERLFDGDTSDATPRLRTREEIIATYRKAGDASSVASQARNKLLERQEKLERISRRTQDLNNEAEDFASLANELVKAMERRKWWQI</sequence>
<reference evidence="2" key="1">
    <citation type="journal article" date="2022" name="Mol. Ecol. Resour.">
        <title>The genomes of chicory, endive, great burdock and yacon provide insights into Asteraceae palaeo-polyploidization history and plant inulin production.</title>
        <authorList>
            <person name="Fan W."/>
            <person name="Wang S."/>
            <person name="Wang H."/>
            <person name="Wang A."/>
            <person name="Jiang F."/>
            <person name="Liu H."/>
            <person name="Zhao H."/>
            <person name="Xu D."/>
            <person name="Zhang Y."/>
        </authorList>
    </citation>
    <scope>NUCLEOTIDE SEQUENCE [LARGE SCALE GENOMIC DNA]</scope>
    <source>
        <strain evidence="2">cv. Punajuju</strain>
    </source>
</reference>
<dbReference type="Proteomes" id="UP001055811">
    <property type="component" value="Linkage Group LG04"/>
</dbReference>
<proteinExistence type="predicted"/>
<protein>
    <submittedName>
        <fullName evidence="1">Uncharacterized protein</fullName>
    </submittedName>
</protein>
<name>A0ACB9DUT9_CICIN</name>
<organism evidence="1 2">
    <name type="scientific">Cichorium intybus</name>
    <name type="common">Chicory</name>
    <dbReference type="NCBI Taxonomy" id="13427"/>
    <lineage>
        <taxon>Eukaryota</taxon>
        <taxon>Viridiplantae</taxon>
        <taxon>Streptophyta</taxon>
        <taxon>Embryophyta</taxon>
        <taxon>Tracheophyta</taxon>
        <taxon>Spermatophyta</taxon>
        <taxon>Magnoliopsida</taxon>
        <taxon>eudicotyledons</taxon>
        <taxon>Gunneridae</taxon>
        <taxon>Pentapetalae</taxon>
        <taxon>asterids</taxon>
        <taxon>campanulids</taxon>
        <taxon>Asterales</taxon>
        <taxon>Asteraceae</taxon>
        <taxon>Cichorioideae</taxon>
        <taxon>Cichorieae</taxon>
        <taxon>Cichoriinae</taxon>
        <taxon>Cichorium</taxon>
    </lineage>
</organism>
<accession>A0ACB9DUT9</accession>
<gene>
    <name evidence="1" type="ORF">L2E82_21095</name>
</gene>
<comment type="caution">
    <text evidence="1">The sequence shown here is derived from an EMBL/GenBank/DDBJ whole genome shotgun (WGS) entry which is preliminary data.</text>
</comment>
<keyword evidence="2" id="KW-1185">Reference proteome</keyword>
<evidence type="ECO:0000313" key="1">
    <source>
        <dbReference type="EMBL" id="KAI3750458.1"/>
    </source>
</evidence>